<gene>
    <name evidence="2" type="ORF">PR048_024422</name>
</gene>
<reference evidence="2 3" key="1">
    <citation type="submission" date="2023-02" db="EMBL/GenBank/DDBJ databases">
        <title>LHISI_Scaffold_Assembly.</title>
        <authorList>
            <person name="Stuart O.P."/>
            <person name="Cleave R."/>
            <person name="Magrath M.J.L."/>
            <person name="Mikheyev A.S."/>
        </authorList>
    </citation>
    <scope>NUCLEOTIDE SEQUENCE [LARGE SCALE GENOMIC DNA]</scope>
    <source>
        <strain evidence="2">Daus_M_001</strain>
        <tissue evidence="2">Leg muscle</tissue>
    </source>
</reference>
<feature type="compositionally biased region" description="Basic and acidic residues" evidence="1">
    <location>
        <begin position="102"/>
        <end position="121"/>
    </location>
</feature>
<organism evidence="2 3">
    <name type="scientific">Dryococelus australis</name>
    <dbReference type="NCBI Taxonomy" id="614101"/>
    <lineage>
        <taxon>Eukaryota</taxon>
        <taxon>Metazoa</taxon>
        <taxon>Ecdysozoa</taxon>
        <taxon>Arthropoda</taxon>
        <taxon>Hexapoda</taxon>
        <taxon>Insecta</taxon>
        <taxon>Pterygota</taxon>
        <taxon>Neoptera</taxon>
        <taxon>Polyneoptera</taxon>
        <taxon>Phasmatodea</taxon>
        <taxon>Verophasmatodea</taxon>
        <taxon>Anareolatae</taxon>
        <taxon>Phasmatidae</taxon>
        <taxon>Eurycanthinae</taxon>
        <taxon>Dryococelus</taxon>
    </lineage>
</organism>
<comment type="caution">
    <text evidence="2">The sequence shown here is derived from an EMBL/GenBank/DDBJ whole genome shotgun (WGS) entry which is preliminary data.</text>
</comment>
<sequence>MKVALRSEHRLQGRGGESDVTELLVGEQKQWGRMEGVTPSRLLNSTIDRSVDICHKGRLRHAHQISHRLYAQSTGLACRLVVDNAPLSDLQRRPYPYMTTRTRLERASQKQSSDTHETPRDRVKRYRERKINTKASERVNVDVWRRYLLELCKPVSVLPTEEGLPGGRGSDAHQVPAGVQADGHVAAEGVHSGAARGVAEAEPPAHVLVVQDLDLEREVPAGNHTRTPALTAPYQTSGRAIRVFVRGRVNGRGKWGEHRKQGRDAHAALVMLSAASQTSDGASLLLLPKTEHRMFVERRACCRTILLPLRDRSVTGYALATMKELTCPDICRTLGAHFAAPSTPSSLQDPAALLERKWFLGPREYAPIEVLDDHGEEGQPESERAARCRGRVDVRSGDIAAGQFQHEGVRVVLAVLHRAAPDGERPRPAAEQHRHQALLVRVPKHVVLILRSPETCLPRQGGRSSAQLAAFRRHRGGTAAQEALLHGHAILPQRHNWFIHRLKMR</sequence>
<dbReference type="Proteomes" id="UP001159363">
    <property type="component" value="Chromosome 9"/>
</dbReference>
<proteinExistence type="predicted"/>
<evidence type="ECO:0000256" key="1">
    <source>
        <dbReference type="SAM" id="MobiDB-lite"/>
    </source>
</evidence>
<dbReference type="EMBL" id="JARBHB010000010">
    <property type="protein sequence ID" value="KAJ8873604.1"/>
    <property type="molecule type" value="Genomic_DNA"/>
</dbReference>
<keyword evidence="3" id="KW-1185">Reference proteome</keyword>
<evidence type="ECO:0000313" key="2">
    <source>
        <dbReference type="EMBL" id="KAJ8873604.1"/>
    </source>
</evidence>
<name>A0ABQ9GNK9_9NEOP</name>
<evidence type="ECO:0000313" key="3">
    <source>
        <dbReference type="Proteomes" id="UP001159363"/>
    </source>
</evidence>
<protein>
    <submittedName>
        <fullName evidence="2">Uncharacterized protein</fullName>
    </submittedName>
</protein>
<feature type="region of interest" description="Disordered" evidence="1">
    <location>
        <begin position="100"/>
        <end position="123"/>
    </location>
</feature>
<accession>A0ABQ9GNK9</accession>